<dbReference type="SMART" id="SM00342">
    <property type="entry name" value="HTH_ARAC"/>
    <property type="match status" value="1"/>
</dbReference>
<evidence type="ECO:0000313" key="6">
    <source>
        <dbReference type="Proteomes" id="UP000028252"/>
    </source>
</evidence>
<proteinExistence type="predicted"/>
<dbReference type="SUPFAM" id="SSF46689">
    <property type="entry name" value="Homeodomain-like"/>
    <property type="match status" value="1"/>
</dbReference>
<protein>
    <submittedName>
        <fullName evidence="5">Transcriptional regulator, AraC family</fullName>
    </submittedName>
</protein>
<gene>
    <name evidence="5" type="ORF">ADIMK_1374</name>
</gene>
<dbReference type="Pfam" id="PF12625">
    <property type="entry name" value="Arabinose_bd"/>
    <property type="match status" value="1"/>
</dbReference>
<accession>A0A081G115</accession>
<dbReference type="InterPro" id="IPR032687">
    <property type="entry name" value="AraC-type_N"/>
</dbReference>
<keyword evidence="3" id="KW-0804">Transcription</keyword>
<dbReference type="OrthoDB" id="5582699at2"/>
<reference evidence="5 6" key="1">
    <citation type="submission" date="2014-04" db="EMBL/GenBank/DDBJ databases">
        <title>Marinobacterium kochiensis sp. nov., isolated from sediment sample collected from Kochi backwaters in Kerala, India.</title>
        <authorList>
            <person name="Singh A."/>
            <person name="Pinnaka A.K."/>
        </authorList>
    </citation>
    <scope>NUCLEOTIDE SEQUENCE [LARGE SCALE GENOMIC DNA]</scope>
    <source>
        <strain evidence="5 6">AK27</strain>
    </source>
</reference>
<dbReference type="EMBL" id="JMQN01000016">
    <property type="protein sequence ID" value="KEA64470.1"/>
    <property type="molecule type" value="Genomic_DNA"/>
</dbReference>
<evidence type="ECO:0000256" key="2">
    <source>
        <dbReference type="ARBA" id="ARBA00023125"/>
    </source>
</evidence>
<dbReference type="RefSeq" id="WP_036185480.1">
    <property type="nucleotide sequence ID" value="NZ_JMQN01000016.1"/>
</dbReference>
<dbReference type="GO" id="GO:0003700">
    <property type="term" value="F:DNA-binding transcription factor activity"/>
    <property type="evidence" value="ECO:0007669"/>
    <property type="project" value="InterPro"/>
</dbReference>
<dbReference type="PANTHER" id="PTHR47894:SF1">
    <property type="entry name" value="HTH-TYPE TRANSCRIPTIONAL REGULATOR VQSM"/>
    <property type="match status" value="1"/>
</dbReference>
<dbReference type="STRING" id="1232683.ADIMK_1374"/>
<evidence type="ECO:0000256" key="3">
    <source>
        <dbReference type="ARBA" id="ARBA00023163"/>
    </source>
</evidence>
<dbReference type="PATRIC" id="fig|1232683.4.peg.1354"/>
<dbReference type="AlphaFoldDB" id="A0A081G115"/>
<dbReference type="InterPro" id="IPR009057">
    <property type="entry name" value="Homeodomain-like_sf"/>
</dbReference>
<feature type="domain" description="HTH araC/xylS-type" evidence="4">
    <location>
        <begin position="236"/>
        <end position="333"/>
    </location>
</feature>
<dbReference type="Gene3D" id="1.10.10.60">
    <property type="entry name" value="Homeodomain-like"/>
    <property type="match status" value="1"/>
</dbReference>
<comment type="caution">
    <text evidence="5">The sequence shown here is derived from an EMBL/GenBank/DDBJ whole genome shotgun (WGS) entry which is preliminary data.</text>
</comment>
<dbReference type="PROSITE" id="PS01124">
    <property type="entry name" value="HTH_ARAC_FAMILY_2"/>
    <property type="match status" value="1"/>
</dbReference>
<dbReference type="PRINTS" id="PR00032">
    <property type="entry name" value="HTHARAC"/>
</dbReference>
<sequence>MSFENQTVSVHYARAVAAAAQDKGFSPSEILQSAAINENMIKSDDMRLTPEQLAKLMQSAWLIEDDEFLGMAATTSRHGVFNLMAKQAVHCKNLRGVYRHLCRFYNLTTTAFTLNFSYDDKIATLEMKLTAPAYDKHHMLTDFLLILWHRFPAWLIGNRIPLISAHLDFAKPAHADEYRLLFPCPIQYEADCTRILFPSELLSAPVVQTPDTLKAHLRRAPLDWFKRQNYYPTFTRRVLDALTPENRFENLQFEEIAASMAMTTRTLRRKLTEEKTSFQEIKSIARRDTAIHLLSRKIIPISRIAHELGYSDAPSFSRAFKEWTGVTPIRYKK</sequence>
<evidence type="ECO:0000313" key="5">
    <source>
        <dbReference type="EMBL" id="KEA64470.1"/>
    </source>
</evidence>
<keyword evidence="2" id="KW-0238">DNA-binding</keyword>
<dbReference type="InterPro" id="IPR018060">
    <property type="entry name" value="HTH_AraC"/>
</dbReference>
<name>A0A081G115_9GAMM</name>
<dbReference type="Pfam" id="PF12833">
    <property type="entry name" value="HTH_18"/>
    <property type="match status" value="1"/>
</dbReference>
<dbReference type="eggNOG" id="COG2207">
    <property type="taxonomic scope" value="Bacteria"/>
</dbReference>
<dbReference type="InterPro" id="IPR020449">
    <property type="entry name" value="Tscrpt_reg_AraC-type_HTH"/>
</dbReference>
<dbReference type="GO" id="GO:0000976">
    <property type="term" value="F:transcription cis-regulatory region binding"/>
    <property type="evidence" value="ECO:0007669"/>
    <property type="project" value="TreeGrafter"/>
</dbReference>
<keyword evidence="1" id="KW-0805">Transcription regulation</keyword>
<evidence type="ECO:0000256" key="1">
    <source>
        <dbReference type="ARBA" id="ARBA00023015"/>
    </source>
</evidence>
<organism evidence="5 6">
    <name type="scientific">Marinobacterium lacunae</name>
    <dbReference type="NCBI Taxonomy" id="1232683"/>
    <lineage>
        <taxon>Bacteria</taxon>
        <taxon>Pseudomonadati</taxon>
        <taxon>Pseudomonadota</taxon>
        <taxon>Gammaproteobacteria</taxon>
        <taxon>Oceanospirillales</taxon>
        <taxon>Oceanospirillaceae</taxon>
        <taxon>Marinobacterium</taxon>
    </lineage>
</organism>
<evidence type="ECO:0000259" key="4">
    <source>
        <dbReference type="PROSITE" id="PS01124"/>
    </source>
</evidence>
<dbReference type="Proteomes" id="UP000028252">
    <property type="component" value="Unassembled WGS sequence"/>
</dbReference>
<dbReference type="GO" id="GO:0005829">
    <property type="term" value="C:cytosol"/>
    <property type="evidence" value="ECO:0007669"/>
    <property type="project" value="TreeGrafter"/>
</dbReference>
<keyword evidence="6" id="KW-1185">Reference proteome</keyword>
<dbReference type="PANTHER" id="PTHR47894">
    <property type="entry name" value="HTH-TYPE TRANSCRIPTIONAL REGULATOR GADX"/>
    <property type="match status" value="1"/>
</dbReference>